<evidence type="ECO:0000313" key="11">
    <source>
        <dbReference type="EMBL" id="RDH40433.1"/>
    </source>
</evidence>
<keyword evidence="9" id="KW-0742">SOS response</keyword>
<evidence type="ECO:0000313" key="12">
    <source>
        <dbReference type="Proteomes" id="UP000226429"/>
    </source>
</evidence>
<keyword evidence="9" id="KW-0227">DNA damage</keyword>
<keyword evidence="12" id="KW-1185">Reference proteome</keyword>
<sequence length="357" mass="40620">MQLVRLKASCFRNLAELDLEFSPCFNFIFGPNGSGKSSLLEAVYFLSLGRSFRSSLASRAIQYEAMGFNLFSVISGQFSTSVGLEKTRQGKTKIKIGNNSDAISELAKILPLQLINPNSYQLLNGGPRARRQFIDWGVFHVEPTFFPIWQRFQQVLKQRNAALQQQVPMNQMKVWNLELIDVSHQITGLRERYLQKLTPLIIELMEKLLHLEGLSIDFYQGWDHSLNLDLILSHSFARDSKLAYTQYGPQRADLLIRLNGNPVHEVLSRGEQKLLACALQLAQGLLLKKLINKSCIYLFDDLFAELDPVRQSCLMQLLHNLDAQVFITAIEETLIKGFDNSLPGKTFQIEQGRVTEK</sequence>
<keyword evidence="4 9" id="KW-0963">Cytoplasm</keyword>
<proteinExistence type="inferred from homology"/>
<gene>
    <name evidence="9" type="primary">recF</name>
    <name evidence="11" type="ORF">CFE62_004170</name>
</gene>
<dbReference type="Gene3D" id="3.40.50.300">
    <property type="entry name" value="P-loop containing nucleotide triphosphate hydrolases"/>
    <property type="match status" value="1"/>
</dbReference>
<keyword evidence="5 9" id="KW-0235">DNA replication</keyword>
<evidence type="ECO:0000256" key="9">
    <source>
        <dbReference type="HAMAP-Rule" id="MF_00365"/>
    </source>
</evidence>
<dbReference type="PANTHER" id="PTHR32182:SF0">
    <property type="entry name" value="DNA REPLICATION AND REPAIR PROTEIN RECF"/>
    <property type="match status" value="1"/>
</dbReference>
<dbReference type="GO" id="GO:0006260">
    <property type="term" value="P:DNA replication"/>
    <property type="evidence" value="ECO:0007669"/>
    <property type="project" value="UniProtKB-UniRule"/>
</dbReference>
<feature type="binding site" evidence="9">
    <location>
        <begin position="30"/>
        <end position="37"/>
    </location>
    <ligand>
        <name>ATP</name>
        <dbReference type="ChEBI" id="CHEBI:30616"/>
    </ligand>
</feature>
<keyword evidence="7 9" id="KW-0067">ATP-binding</keyword>
<evidence type="ECO:0000256" key="4">
    <source>
        <dbReference type="ARBA" id="ARBA00022490"/>
    </source>
</evidence>
<dbReference type="InterPro" id="IPR018078">
    <property type="entry name" value="DNA-binding_RecF_CS"/>
</dbReference>
<dbReference type="EMBL" id="NMOS02000009">
    <property type="protein sequence ID" value="RDH40433.1"/>
    <property type="molecule type" value="Genomic_DNA"/>
</dbReference>
<dbReference type="GO" id="GO:0000731">
    <property type="term" value="P:DNA synthesis involved in DNA repair"/>
    <property type="evidence" value="ECO:0007669"/>
    <property type="project" value="TreeGrafter"/>
</dbReference>
<name>A0A370CI27_9COXI</name>
<evidence type="ECO:0000256" key="3">
    <source>
        <dbReference type="ARBA" id="ARBA00020170"/>
    </source>
</evidence>
<dbReference type="Proteomes" id="UP000226429">
    <property type="component" value="Unassembled WGS sequence"/>
</dbReference>
<comment type="caution">
    <text evidence="11">The sequence shown here is derived from an EMBL/GenBank/DDBJ whole genome shotgun (WGS) entry which is preliminary data.</text>
</comment>
<dbReference type="GO" id="GO:0003697">
    <property type="term" value="F:single-stranded DNA binding"/>
    <property type="evidence" value="ECO:0007669"/>
    <property type="project" value="UniProtKB-UniRule"/>
</dbReference>
<accession>A0A370CI27</accession>
<dbReference type="HAMAP" id="MF_00365">
    <property type="entry name" value="RecF"/>
    <property type="match status" value="1"/>
</dbReference>
<dbReference type="PANTHER" id="PTHR32182">
    <property type="entry name" value="DNA REPLICATION AND REPAIR PROTEIN RECF"/>
    <property type="match status" value="1"/>
</dbReference>
<dbReference type="GO" id="GO:0006302">
    <property type="term" value="P:double-strand break repair"/>
    <property type="evidence" value="ECO:0007669"/>
    <property type="project" value="TreeGrafter"/>
</dbReference>
<dbReference type="PROSITE" id="PS00617">
    <property type="entry name" value="RECF_1"/>
    <property type="match status" value="1"/>
</dbReference>
<dbReference type="GO" id="GO:0005737">
    <property type="term" value="C:cytoplasm"/>
    <property type="evidence" value="ECO:0007669"/>
    <property type="project" value="UniProtKB-SubCell"/>
</dbReference>
<keyword evidence="9" id="KW-0234">DNA repair</keyword>
<feature type="domain" description="RecF/RecN/SMC N-terminal" evidence="10">
    <location>
        <begin position="3"/>
        <end position="340"/>
    </location>
</feature>
<dbReference type="GO" id="GO:0005524">
    <property type="term" value="F:ATP binding"/>
    <property type="evidence" value="ECO:0007669"/>
    <property type="project" value="UniProtKB-UniRule"/>
</dbReference>
<evidence type="ECO:0000256" key="8">
    <source>
        <dbReference type="ARBA" id="ARBA00023125"/>
    </source>
</evidence>
<comment type="subcellular location">
    <subcellularLocation>
        <location evidence="1 9">Cytoplasm</location>
    </subcellularLocation>
</comment>
<dbReference type="InterPro" id="IPR001238">
    <property type="entry name" value="DNA-binding_RecF"/>
</dbReference>
<evidence type="ECO:0000256" key="1">
    <source>
        <dbReference type="ARBA" id="ARBA00004496"/>
    </source>
</evidence>
<dbReference type="SUPFAM" id="SSF52540">
    <property type="entry name" value="P-loop containing nucleoside triphosphate hydrolases"/>
    <property type="match status" value="1"/>
</dbReference>
<dbReference type="Pfam" id="PF02463">
    <property type="entry name" value="SMC_N"/>
    <property type="match status" value="1"/>
</dbReference>
<dbReference type="InterPro" id="IPR042174">
    <property type="entry name" value="RecF_2"/>
</dbReference>
<protein>
    <recommendedName>
        <fullName evidence="3 9">DNA replication and repair protein RecF</fullName>
    </recommendedName>
</protein>
<dbReference type="InterPro" id="IPR003395">
    <property type="entry name" value="RecF/RecN/SMC_N"/>
</dbReference>
<organism evidence="11 12">
    <name type="scientific">Candidatus Aquirickettsiella gammari</name>
    <dbReference type="NCBI Taxonomy" id="2016198"/>
    <lineage>
        <taxon>Bacteria</taxon>
        <taxon>Pseudomonadati</taxon>
        <taxon>Pseudomonadota</taxon>
        <taxon>Gammaproteobacteria</taxon>
        <taxon>Legionellales</taxon>
        <taxon>Coxiellaceae</taxon>
        <taxon>Candidatus Aquirickettsiella</taxon>
    </lineage>
</organism>
<evidence type="ECO:0000256" key="7">
    <source>
        <dbReference type="ARBA" id="ARBA00022840"/>
    </source>
</evidence>
<dbReference type="InterPro" id="IPR027417">
    <property type="entry name" value="P-loop_NTPase"/>
</dbReference>
<dbReference type="Gene3D" id="1.20.1050.90">
    <property type="entry name" value="RecF/RecN/SMC, N-terminal domain"/>
    <property type="match status" value="1"/>
</dbReference>
<dbReference type="NCBIfam" id="TIGR00611">
    <property type="entry name" value="recf"/>
    <property type="match status" value="1"/>
</dbReference>
<evidence type="ECO:0000256" key="5">
    <source>
        <dbReference type="ARBA" id="ARBA00022705"/>
    </source>
</evidence>
<comment type="similarity">
    <text evidence="2 9">Belongs to the RecF family.</text>
</comment>
<reference evidence="11 12" key="2">
    <citation type="journal article" date="2018" name="J. Invertebr. Pathol.">
        <title>'Candidatus Aquirickettsiella gammari' (Gammaproteobacteria: Legionellales: Coxiellaceae): A bacterial pathogen of the freshwater crustacean Gammarus fossarum (Malacostraca: Amphipoda).</title>
        <authorList>
            <person name="Bojko J."/>
            <person name="Dunn A.M."/>
            <person name="Stebbing P.D."/>
            <person name="van Aerle R."/>
            <person name="Bacela-Spychalska K."/>
            <person name="Bean T.P."/>
            <person name="Urrutia A."/>
            <person name="Stentiford G.D."/>
        </authorList>
    </citation>
    <scope>NUCLEOTIDE SEQUENCE [LARGE SCALE GENOMIC DNA]</scope>
    <source>
        <strain evidence="11">RA15029</strain>
    </source>
</reference>
<keyword evidence="8 9" id="KW-0238">DNA-binding</keyword>
<evidence type="ECO:0000256" key="6">
    <source>
        <dbReference type="ARBA" id="ARBA00022741"/>
    </source>
</evidence>
<dbReference type="GO" id="GO:0009432">
    <property type="term" value="P:SOS response"/>
    <property type="evidence" value="ECO:0007669"/>
    <property type="project" value="UniProtKB-UniRule"/>
</dbReference>
<comment type="function">
    <text evidence="9">The RecF protein is involved in DNA metabolism; it is required for DNA replication and normal SOS inducibility. RecF binds preferentially to single-stranded, linear DNA. It also seems to bind ATP.</text>
</comment>
<evidence type="ECO:0000259" key="10">
    <source>
        <dbReference type="Pfam" id="PF02463"/>
    </source>
</evidence>
<evidence type="ECO:0000256" key="2">
    <source>
        <dbReference type="ARBA" id="ARBA00008016"/>
    </source>
</evidence>
<keyword evidence="6 9" id="KW-0547">Nucleotide-binding</keyword>
<dbReference type="AlphaFoldDB" id="A0A370CI27"/>
<reference evidence="11 12" key="1">
    <citation type="journal article" date="2017" name="Int. J. Syst. Evol. Microbiol.">
        <title>Aquarickettsiella crustaci n. gen. n. sp. (Gammaproteobacteria: Legionellales: Coxiellaceae); a bacterial pathogen of the freshwater crustacean: Gammarus fossarum (Malacostraca: Amphipoda).</title>
        <authorList>
            <person name="Bojko J."/>
            <person name="Dunn A.M."/>
            <person name="Stebbing P.D."/>
            <person name="Van Aerle R."/>
            <person name="Bacela-Spychalska K."/>
            <person name="Bean T.P."/>
            <person name="Stentiford G.D."/>
        </authorList>
    </citation>
    <scope>NUCLEOTIDE SEQUENCE [LARGE SCALE GENOMIC DNA]</scope>
    <source>
        <strain evidence="11">RA15029</strain>
    </source>
</reference>